<sequence length="72" mass="7493">MPMLIISSADAKSNAELAAAELKVSFMTKGGRFSSAVGNTAIVKAAVSSVNKTLITLIIEIKNTVVIVISEQ</sequence>
<evidence type="ECO:0000256" key="3">
    <source>
        <dbReference type="ARBA" id="ARBA00022729"/>
    </source>
</evidence>
<evidence type="ECO:0000256" key="8">
    <source>
        <dbReference type="RuleBase" id="RU363105"/>
    </source>
</evidence>
<keyword evidence="4 8" id="KW-0472">Membrane</keyword>
<dbReference type="AlphaFoldDB" id="A0A5P8AUL3"/>
<evidence type="ECO:0000313" key="9">
    <source>
        <dbReference type="EMBL" id="QFP42491.1"/>
    </source>
</evidence>
<dbReference type="SUPFAM" id="SSF74748">
    <property type="entry name" value="Variable surface antigen VlsE"/>
    <property type="match status" value="1"/>
</dbReference>
<dbReference type="EMBL" id="CP044634">
    <property type="protein sequence ID" value="QFP42491.1"/>
    <property type="molecule type" value="Genomic_DNA"/>
</dbReference>
<name>A0A5P8AUL3_9SPIR</name>
<accession>A0A5P8AUL3</accession>
<comment type="function">
    <text evidence="1 8">The Vlp and Vsp proteins are antigenically distinct proteins, only one vlp or vsp gene is transcriptionally active at any one time. Switching between these genes is a mechanism of host immune response evasion.</text>
</comment>
<keyword evidence="7 8" id="KW-0449">Lipoprotein</keyword>
<protein>
    <recommendedName>
        <fullName evidence="8">Variable large protein</fullName>
    </recommendedName>
</protein>
<keyword evidence="3" id="KW-0732">Signal</keyword>
<evidence type="ECO:0000256" key="2">
    <source>
        <dbReference type="ARBA" id="ARBA00004459"/>
    </source>
</evidence>
<organism evidence="10">
    <name type="scientific">Borrelia miyamotoi</name>
    <dbReference type="NCBI Taxonomy" id="47466"/>
    <lineage>
        <taxon>Bacteria</taxon>
        <taxon>Pseudomonadati</taxon>
        <taxon>Spirochaetota</taxon>
        <taxon>Spirochaetia</taxon>
        <taxon>Spirochaetales</taxon>
        <taxon>Borreliaceae</taxon>
        <taxon>Borrelia</taxon>
    </lineage>
</organism>
<keyword evidence="10" id="KW-0614">Plasmid</keyword>
<proteinExistence type="predicted"/>
<keyword evidence="5 8" id="KW-0564">Palmitate</keyword>
<reference evidence="10" key="1">
    <citation type="submission" date="2019-10" db="EMBL/GenBank/DDBJ databases">
        <title>Whole genome sequencing of Borrelia miyamotoi strains isolated in Europe.</title>
        <authorList>
            <person name="Sprong H."/>
            <person name="Azagi T."/>
            <person name="Kuleshov K.V."/>
            <person name="Platonov A.E."/>
            <person name="Hoornstra D."/>
            <person name="Hovius J.W."/>
        </authorList>
    </citation>
    <scope>NUCLEOTIDE SEQUENCE</scope>
    <source>
        <strain evidence="10">NL-IR-1</strain>
        <strain evidence="9">NL-IR-2</strain>
        <plasmid evidence="10">unnamed</plasmid>
    </source>
</reference>
<keyword evidence="6 8" id="KW-0998">Cell outer membrane</keyword>
<evidence type="ECO:0000256" key="1">
    <source>
        <dbReference type="ARBA" id="ARBA00003932"/>
    </source>
</evidence>
<evidence type="ECO:0000256" key="6">
    <source>
        <dbReference type="ARBA" id="ARBA00023237"/>
    </source>
</evidence>
<dbReference type="GO" id="GO:0009279">
    <property type="term" value="C:cell outer membrane"/>
    <property type="evidence" value="ECO:0007669"/>
    <property type="project" value="UniProtKB-SubCell"/>
</dbReference>
<dbReference type="Pfam" id="PF00921">
    <property type="entry name" value="Lipoprotein_2"/>
    <property type="match status" value="1"/>
</dbReference>
<gene>
    <name evidence="9" type="ORF">F9Y90_05150</name>
    <name evidence="10" type="ORF">F9Y91_05145</name>
</gene>
<geneLocation type="plasmid" evidence="10">
    <name>unnamed</name>
</geneLocation>
<evidence type="ECO:0000256" key="7">
    <source>
        <dbReference type="ARBA" id="ARBA00023288"/>
    </source>
</evidence>
<evidence type="ECO:0000256" key="4">
    <source>
        <dbReference type="ARBA" id="ARBA00023136"/>
    </source>
</evidence>
<comment type="subcellular location">
    <subcellularLocation>
        <location evidence="2 8">Cell outer membrane</location>
        <topology evidence="2 8">Lipid-anchor</topology>
    </subcellularLocation>
</comment>
<dbReference type="InterPro" id="IPR000680">
    <property type="entry name" value="Borrelia_lipo"/>
</dbReference>
<dbReference type="EMBL" id="CP044794">
    <property type="protein sequence ID" value="QFP48610.1"/>
    <property type="molecule type" value="Genomic_DNA"/>
</dbReference>
<evidence type="ECO:0000313" key="10">
    <source>
        <dbReference type="EMBL" id="QFP48610.1"/>
    </source>
</evidence>
<evidence type="ECO:0000256" key="5">
    <source>
        <dbReference type="ARBA" id="ARBA00023139"/>
    </source>
</evidence>